<keyword evidence="1" id="KW-0732">Signal</keyword>
<gene>
    <name evidence="2" type="ORF">HK107_09910</name>
</gene>
<organism evidence="2 3">
    <name type="scientific">Parvularcula mediterranea</name>
    <dbReference type="NCBI Taxonomy" id="2732508"/>
    <lineage>
        <taxon>Bacteria</taxon>
        <taxon>Pseudomonadati</taxon>
        <taxon>Pseudomonadota</taxon>
        <taxon>Alphaproteobacteria</taxon>
        <taxon>Parvularculales</taxon>
        <taxon>Parvularculaceae</taxon>
        <taxon>Parvularcula</taxon>
    </lineage>
</organism>
<evidence type="ECO:0000313" key="3">
    <source>
        <dbReference type="Proteomes" id="UP000536835"/>
    </source>
</evidence>
<dbReference type="InterPro" id="IPR030972">
    <property type="entry name" value="UrcA_uranyl"/>
</dbReference>
<sequence length="95" mass="10508">MKRTLITAAAALFMAGGIASADELDTFEIDVILADLSDAKNQDDFEKRLKRAARDYCEREAPYATIHQLRDCQAQIIAAVEDSLNDDGIRVAFDT</sequence>
<dbReference type="AlphaFoldDB" id="A0A7Y3RN15"/>
<reference evidence="2 3" key="1">
    <citation type="submission" date="2020-05" db="EMBL/GenBank/DDBJ databases">
        <title>Parvularcula mediterraneae sp. nov., isolated from polypropylene straw from shallow seawater of the seashore of Laganas in Zakynthos island, Greece.</title>
        <authorList>
            <person name="Szabo I."/>
            <person name="Al-Omari J."/>
            <person name="Rado J."/>
            <person name="Szerdahelyi G.S."/>
        </authorList>
    </citation>
    <scope>NUCLEOTIDE SEQUENCE [LARGE SCALE GENOMIC DNA]</scope>
    <source>
        <strain evidence="2 3">ZS-1/3</strain>
    </source>
</reference>
<dbReference type="RefSeq" id="WP_173199284.1">
    <property type="nucleotide sequence ID" value="NZ_JABFCX010000003.1"/>
</dbReference>
<dbReference type="NCBIfam" id="TIGR04433">
    <property type="entry name" value="UrcA_uranyl"/>
    <property type="match status" value="1"/>
</dbReference>
<proteinExistence type="predicted"/>
<dbReference type="Proteomes" id="UP000536835">
    <property type="component" value="Unassembled WGS sequence"/>
</dbReference>
<feature type="chain" id="PRO_5030593562" evidence="1">
    <location>
        <begin position="22"/>
        <end position="95"/>
    </location>
</feature>
<name>A0A7Y3RN15_9PROT</name>
<evidence type="ECO:0000256" key="1">
    <source>
        <dbReference type="SAM" id="SignalP"/>
    </source>
</evidence>
<feature type="signal peptide" evidence="1">
    <location>
        <begin position="1"/>
        <end position="21"/>
    </location>
</feature>
<protein>
    <submittedName>
        <fullName evidence="2">UrcA family protein</fullName>
    </submittedName>
</protein>
<comment type="caution">
    <text evidence="2">The sequence shown here is derived from an EMBL/GenBank/DDBJ whole genome shotgun (WGS) entry which is preliminary data.</text>
</comment>
<evidence type="ECO:0000313" key="2">
    <source>
        <dbReference type="EMBL" id="NNU16635.1"/>
    </source>
</evidence>
<dbReference type="EMBL" id="JABFCX010000003">
    <property type="protein sequence ID" value="NNU16635.1"/>
    <property type="molecule type" value="Genomic_DNA"/>
</dbReference>
<accession>A0A7Y3RN15</accession>
<keyword evidence="3" id="KW-1185">Reference proteome</keyword>